<comment type="caution">
    <text evidence="1">The sequence shown here is derived from an EMBL/GenBank/DDBJ whole genome shotgun (WGS) entry which is preliminary data.</text>
</comment>
<dbReference type="AlphaFoldDB" id="A0A852U035"/>
<proteinExistence type="predicted"/>
<dbReference type="EMBL" id="JACCCC010000001">
    <property type="protein sequence ID" value="NYE47390.1"/>
    <property type="molecule type" value="Genomic_DNA"/>
</dbReference>
<reference evidence="1 2" key="1">
    <citation type="submission" date="2020-07" db="EMBL/GenBank/DDBJ databases">
        <title>Sequencing the genomes of 1000 actinobacteria strains.</title>
        <authorList>
            <person name="Klenk H.-P."/>
        </authorList>
    </citation>
    <scope>NUCLEOTIDE SEQUENCE [LARGE SCALE GENOMIC DNA]</scope>
    <source>
        <strain evidence="1 2">CXB654</strain>
    </source>
</reference>
<protein>
    <submittedName>
        <fullName evidence="1">Uncharacterized protein</fullName>
    </submittedName>
</protein>
<sequence>MPLSHADASGPVYACGTAVLHPGDADYDFYAVHATPSEEHQRRRRRDPVRAAELKAEFKKRYEREHGRRSA</sequence>
<gene>
    <name evidence="1" type="ORF">HDA32_002510</name>
</gene>
<accession>A0A852U035</accession>
<evidence type="ECO:0000313" key="1">
    <source>
        <dbReference type="EMBL" id="NYE47390.1"/>
    </source>
</evidence>
<dbReference type="Proteomes" id="UP000589036">
    <property type="component" value="Unassembled WGS sequence"/>
</dbReference>
<dbReference type="RefSeq" id="WP_312863158.1">
    <property type="nucleotide sequence ID" value="NZ_BAAAYY010000015.1"/>
</dbReference>
<name>A0A852U035_9ACTN</name>
<organism evidence="1 2">
    <name type="scientific">Spinactinospora alkalitolerans</name>
    <dbReference type="NCBI Taxonomy" id="687207"/>
    <lineage>
        <taxon>Bacteria</taxon>
        <taxon>Bacillati</taxon>
        <taxon>Actinomycetota</taxon>
        <taxon>Actinomycetes</taxon>
        <taxon>Streptosporangiales</taxon>
        <taxon>Nocardiopsidaceae</taxon>
        <taxon>Spinactinospora</taxon>
    </lineage>
</organism>
<keyword evidence="2" id="KW-1185">Reference proteome</keyword>
<evidence type="ECO:0000313" key="2">
    <source>
        <dbReference type="Proteomes" id="UP000589036"/>
    </source>
</evidence>